<dbReference type="Proteomes" id="UP000494165">
    <property type="component" value="Unassembled WGS sequence"/>
</dbReference>
<dbReference type="GO" id="GO:0012505">
    <property type="term" value="C:endomembrane system"/>
    <property type="evidence" value="ECO:0007669"/>
    <property type="project" value="TreeGrafter"/>
</dbReference>
<keyword evidence="2" id="KW-0532">Neurotransmitter transport</keyword>
<evidence type="ECO:0000256" key="3">
    <source>
        <dbReference type="SAM" id="Coils"/>
    </source>
</evidence>
<feature type="transmembrane region" description="Helical" evidence="4">
    <location>
        <begin position="193"/>
        <end position="213"/>
    </location>
</feature>
<dbReference type="GO" id="GO:0000149">
    <property type="term" value="F:SNARE binding"/>
    <property type="evidence" value="ECO:0007669"/>
    <property type="project" value="TreeGrafter"/>
</dbReference>
<dbReference type="GO" id="GO:0006886">
    <property type="term" value="P:intracellular protein transport"/>
    <property type="evidence" value="ECO:0007669"/>
    <property type="project" value="TreeGrafter"/>
</dbReference>
<evidence type="ECO:0000259" key="5">
    <source>
        <dbReference type="PROSITE" id="PS50192"/>
    </source>
</evidence>
<dbReference type="Pfam" id="PF05739">
    <property type="entry name" value="SNARE"/>
    <property type="match status" value="1"/>
</dbReference>
<keyword evidence="4" id="KW-1133">Transmembrane helix</keyword>
<comment type="caution">
    <text evidence="6">The sequence shown here is derived from an EMBL/GenBank/DDBJ whole genome shotgun (WGS) entry which is preliminary data.</text>
</comment>
<dbReference type="GO" id="GO:0031201">
    <property type="term" value="C:SNARE complex"/>
    <property type="evidence" value="ECO:0007669"/>
    <property type="project" value="TreeGrafter"/>
</dbReference>
<comment type="similarity">
    <text evidence="1">Belongs to the syntaxin family.</text>
</comment>
<sequence length="235" mass="27224">MKILGTDRDCLGLRDNIHIEQLSTNQLVGETTRGIQKLNFLVKRGAKPQRLQFERLQTEFKEAIKRYGQMQNQVALRLRAHALQPTHSLDDEYEQDNELEERAQLIAKQKQMQRELDYEKDMLQEREKRIKQIEEDVLDVNEIMRELSAMVHDQGEVVANIEDNIERVHTDVNMGRQQLEQASRYQNSRRRKLCWCASVAFVVALIIIGLIIVEFVTLSPAPPTPAPTTPPSLLQ</sequence>
<dbReference type="GO" id="GO:0006906">
    <property type="term" value="P:vesicle fusion"/>
    <property type="evidence" value="ECO:0007669"/>
    <property type="project" value="TreeGrafter"/>
</dbReference>
<name>A0A8S1BTU3_9INSE</name>
<dbReference type="GO" id="GO:0048278">
    <property type="term" value="P:vesicle docking"/>
    <property type="evidence" value="ECO:0007669"/>
    <property type="project" value="TreeGrafter"/>
</dbReference>
<dbReference type="GO" id="GO:0005484">
    <property type="term" value="F:SNAP receptor activity"/>
    <property type="evidence" value="ECO:0007669"/>
    <property type="project" value="TreeGrafter"/>
</dbReference>
<gene>
    <name evidence="6" type="ORF">CLODIP_2_CD05274</name>
</gene>
<dbReference type="Pfam" id="PF14523">
    <property type="entry name" value="Syntaxin_2"/>
    <property type="match status" value="1"/>
</dbReference>
<dbReference type="EMBL" id="CADEPI010000001">
    <property type="protein sequence ID" value="CAB3359264.1"/>
    <property type="molecule type" value="Genomic_DNA"/>
</dbReference>
<organism evidence="6 7">
    <name type="scientific">Cloeon dipterum</name>
    <dbReference type="NCBI Taxonomy" id="197152"/>
    <lineage>
        <taxon>Eukaryota</taxon>
        <taxon>Metazoa</taxon>
        <taxon>Ecdysozoa</taxon>
        <taxon>Arthropoda</taxon>
        <taxon>Hexapoda</taxon>
        <taxon>Insecta</taxon>
        <taxon>Pterygota</taxon>
        <taxon>Palaeoptera</taxon>
        <taxon>Ephemeroptera</taxon>
        <taxon>Pisciforma</taxon>
        <taxon>Baetidae</taxon>
        <taxon>Cloeon</taxon>
    </lineage>
</organism>
<evidence type="ECO:0000256" key="4">
    <source>
        <dbReference type="SAM" id="Phobius"/>
    </source>
</evidence>
<keyword evidence="7" id="KW-1185">Reference proteome</keyword>
<evidence type="ECO:0000313" key="7">
    <source>
        <dbReference type="Proteomes" id="UP000494165"/>
    </source>
</evidence>
<evidence type="ECO:0000313" key="6">
    <source>
        <dbReference type="EMBL" id="CAB3359264.1"/>
    </source>
</evidence>
<dbReference type="GO" id="GO:0006836">
    <property type="term" value="P:neurotransmitter transport"/>
    <property type="evidence" value="ECO:0007669"/>
    <property type="project" value="UniProtKB-KW"/>
</dbReference>
<dbReference type="AlphaFoldDB" id="A0A8S1BTU3"/>
<dbReference type="InterPro" id="IPR006011">
    <property type="entry name" value="Syntaxin_N"/>
</dbReference>
<dbReference type="PANTHER" id="PTHR19957:SF38">
    <property type="entry name" value="LD27581P"/>
    <property type="match status" value="1"/>
</dbReference>
<keyword evidence="2" id="KW-0813">Transport</keyword>
<dbReference type="SMART" id="SM00397">
    <property type="entry name" value="t_SNARE"/>
    <property type="match status" value="1"/>
</dbReference>
<evidence type="ECO:0000256" key="1">
    <source>
        <dbReference type="ARBA" id="ARBA00009063"/>
    </source>
</evidence>
<accession>A0A8S1BTU3</accession>
<dbReference type="OrthoDB" id="75754at2759"/>
<feature type="coiled-coil region" evidence="3">
    <location>
        <begin position="53"/>
        <end position="150"/>
    </location>
</feature>
<dbReference type="InterPro" id="IPR000727">
    <property type="entry name" value="T_SNARE_dom"/>
</dbReference>
<reference evidence="6 7" key="1">
    <citation type="submission" date="2020-04" db="EMBL/GenBank/DDBJ databases">
        <authorList>
            <person name="Alioto T."/>
            <person name="Alioto T."/>
            <person name="Gomez Garrido J."/>
        </authorList>
    </citation>
    <scope>NUCLEOTIDE SEQUENCE [LARGE SCALE GENOMIC DNA]</scope>
</reference>
<keyword evidence="3" id="KW-0175">Coiled coil</keyword>
<dbReference type="SUPFAM" id="SSF47661">
    <property type="entry name" value="t-snare proteins"/>
    <property type="match status" value="1"/>
</dbReference>
<feature type="domain" description="T-SNARE coiled-coil homology" evidence="5">
    <location>
        <begin position="120"/>
        <end position="182"/>
    </location>
</feature>
<protein>
    <recommendedName>
        <fullName evidence="5">t-SNARE coiled-coil homology domain-containing protein</fullName>
    </recommendedName>
</protein>
<keyword evidence="4" id="KW-0812">Transmembrane</keyword>
<proteinExistence type="inferred from homology"/>
<dbReference type="Gene3D" id="1.20.58.70">
    <property type="match status" value="1"/>
</dbReference>
<dbReference type="PANTHER" id="PTHR19957">
    <property type="entry name" value="SYNTAXIN"/>
    <property type="match status" value="1"/>
</dbReference>
<dbReference type="InterPro" id="IPR010989">
    <property type="entry name" value="SNARE"/>
</dbReference>
<keyword evidence="4" id="KW-0472">Membrane</keyword>
<dbReference type="InterPro" id="IPR045242">
    <property type="entry name" value="Syntaxin"/>
</dbReference>
<dbReference type="CDD" id="cd15847">
    <property type="entry name" value="SNARE_syntaxin7_like"/>
    <property type="match status" value="1"/>
</dbReference>
<evidence type="ECO:0000256" key="2">
    <source>
        <dbReference type="ARBA" id="ARBA00022775"/>
    </source>
</evidence>
<dbReference type="Gene3D" id="1.20.5.110">
    <property type="match status" value="1"/>
</dbReference>
<dbReference type="PROSITE" id="PS50192">
    <property type="entry name" value="T_SNARE"/>
    <property type="match status" value="1"/>
</dbReference>